<evidence type="ECO:0000313" key="2">
    <source>
        <dbReference type="Proteomes" id="UP001155483"/>
    </source>
</evidence>
<gene>
    <name evidence="1" type="ORF">OCK74_27780</name>
</gene>
<accession>A0A9X2Y0V3</accession>
<dbReference type="InterPro" id="IPR010921">
    <property type="entry name" value="Trp_repressor/repl_initiator"/>
</dbReference>
<evidence type="ECO:0000313" key="1">
    <source>
        <dbReference type="EMBL" id="MCU7552945.1"/>
    </source>
</evidence>
<dbReference type="SUPFAM" id="SSF48295">
    <property type="entry name" value="TrpR-like"/>
    <property type="match status" value="1"/>
</dbReference>
<dbReference type="RefSeq" id="WP_279300378.1">
    <property type="nucleotide sequence ID" value="NZ_JAOTIF010000066.1"/>
</dbReference>
<dbReference type="NCBIfam" id="NF047593">
    <property type="entry name" value="IS66_ISAeme5_TnpA"/>
    <property type="match status" value="1"/>
</dbReference>
<comment type="caution">
    <text evidence="1">The sequence shown here is derived from an EMBL/GenBank/DDBJ whole genome shotgun (WGS) entry which is preliminary data.</text>
</comment>
<reference evidence="1" key="2">
    <citation type="submission" date="2023-04" db="EMBL/GenBank/DDBJ databases">
        <title>Paracnuella aquatica gen. nov., sp. nov., a member of the family Chitinophagaceae isolated from a hot spring.</title>
        <authorList>
            <person name="Wang C."/>
        </authorList>
    </citation>
    <scope>NUCLEOTIDE SEQUENCE</scope>
    <source>
        <strain evidence="1">LB-8</strain>
    </source>
</reference>
<dbReference type="EMBL" id="JAOTIF010000066">
    <property type="protein sequence ID" value="MCU7552945.1"/>
    <property type="molecule type" value="Genomic_DNA"/>
</dbReference>
<dbReference type="AlphaFoldDB" id="A0A9X2Y0V3"/>
<protein>
    <submittedName>
        <fullName evidence="1">Transposase</fullName>
    </submittedName>
</protein>
<proteinExistence type="predicted"/>
<name>A0A9X2Y0V3_9BACT</name>
<organism evidence="1 2">
    <name type="scientific">Paraflavisolibacter caeni</name>
    <dbReference type="NCBI Taxonomy" id="2982496"/>
    <lineage>
        <taxon>Bacteria</taxon>
        <taxon>Pseudomonadati</taxon>
        <taxon>Bacteroidota</taxon>
        <taxon>Chitinophagia</taxon>
        <taxon>Chitinophagales</taxon>
        <taxon>Chitinophagaceae</taxon>
        <taxon>Paraflavisolibacter</taxon>
    </lineage>
</organism>
<dbReference type="GO" id="GO:0043565">
    <property type="term" value="F:sequence-specific DNA binding"/>
    <property type="evidence" value="ECO:0007669"/>
    <property type="project" value="InterPro"/>
</dbReference>
<dbReference type="Proteomes" id="UP001155483">
    <property type="component" value="Unassembled WGS sequence"/>
</dbReference>
<keyword evidence="2" id="KW-1185">Reference proteome</keyword>
<reference evidence="1" key="1">
    <citation type="submission" date="2022-09" db="EMBL/GenBank/DDBJ databases">
        <authorList>
            <person name="Yuan C."/>
            <person name="Ke Z."/>
        </authorList>
    </citation>
    <scope>NUCLEOTIDE SEQUENCE</scope>
    <source>
        <strain evidence="1">LB-8</strain>
    </source>
</reference>
<sequence length="111" mass="12765">MNKTAKKPIIRRSDEEKIALIEKWESSGLPITVFCNQHDFSDSLFHSWLNKYRRIKKKAKPGSTFIPLQVQKTNAGNEITSVAFADITLSKGHKITLYQMVPPEYLRALLF</sequence>